<keyword evidence="2" id="KW-1185">Reference proteome</keyword>
<name>A0ABW9XPS5_9BACL</name>
<proteinExistence type="predicted"/>
<dbReference type="Proteomes" id="UP000665561">
    <property type="component" value="Unassembled WGS sequence"/>
</dbReference>
<accession>A0ABW9XPS5</accession>
<dbReference type="RefSeq" id="WP_161743439.1">
    <property type="nucleotide sequence ID" value="NZ_JAAAMV010000007.1"/>
</dbReference>
<gene>
    <name evidence="1" type="ORF">GT019_12270</name>
</gene>
<comment type="caution">
    <text evidence="1">The sequence shown here is derived from an EMBL/GenBank/DDBJ whole genome shotgun (WGS) entry which is preliminary data.</text>
</comment>
<protein>
    <submittedName>
        <fullName evidence="1">Uncharacterized protein</fullName>
    </submittedName>
</protein>
<reference evidence="1 2" key="1">
    <citation type="submission" date="2020-01" db="EMBL/GenBank/DDBJ databases">
        <title>Paenibacillus soybeanensis sp. nov. isolated from the nodules of soybean (Glycine max(L.) Merr).</title>
        <authorList>
            <person name="Wang H."/>
        </authorList>
    </citation>
    <scope>NUCLEOTIDE SEQUENCE [LARGE SCALE GENOMIC DNA]</scope>
    <source>
        <strain evidence="1 2">T1</strain>
    </source>
</reference>
<sequence length="168" mass="19637">MNKSGVDELEIEIYVEVSQAYKNVSKYKRIMVPVVEYRINLSVNARRFNEDEDEVFVVAAFFDSLPSMYTCSCGLFGCGGFYVNVRHGRETVTWDAEQSTTMRFVFSKQNVLRVAEKLLEKLLELNALLLQNGLPDYHELDVYRANTAKFAQTLHSRWQRRRELHRND</sequence>
<evidence type="ECO:0000313" key="1">
    <source>
        <dbReference type="EMBL" id="NBD24649.1"/>
    </source>
</evidence>
<evidence type="ECO:0000313" key="2">
    <source>
        <dbReference type="Proteomes" id="UP000665561"/>
    </source>
</evidence>
<organism evidence="1 2">
    <name type="scientific">Paenibacillus glycinis</name>
    <dbReference type="NCBI Taxonomy" id="2697035"/>
    <lineage>
        <taxon>Bacteria</taxon>
        <taxon>Bacillati</taxon>
        <taxon>Bacillota</taxon>
        <taxon>Bacilli</taxon>
        <taxon>Bacillales</taxon>
        <taxon>Paenibacillaceae</taxon>
        <taxon>Paenibacillus</taxon>
    </lineage>
</organism>
<dbReference type="EMBL" id="JAAAMV010000007">
    <property type="protein sequence ID" value="NBD24649.1"/>
    <property type="molecule type" value="Genomic_DNA"/>
</dbReference>